<evidence type="ECO:0000259" key="8">
    <source>
        <dbReference type="Pfam" id="PF00884"/>
    </source>
</evidence>
<keyword evidence="7" id="KW-1133">Transmembrane helix</keyword>
<evidence type="ECO:0000256" key="6">
    <source>
        <dbReference type="ARBA" id="ARBA00022837"/>
    </source>
</evidence>
<evidence type="ECO:0000256" key="7">
    <source>
        <dbReference type="SAM" id="Phobius"/>
    </source>
</evidence>
<dbReference type="PANTHER" id="PTHR42693">
    <property type="entry name" value="ARYLSULFATASE FAMILY MEMBER"/>
    <property type="match status" value="1"/>
</dbReference>
<dbReference type="InterPro" id="IPR017850">
    <property type="entry name" value="Alkaline_phosphatase_core_sf"/>
</dbReference>
<accession>A0A5C6FVW7</accession>
<dbReference type="InterPro" id="IPR000917">
    <property type="entry name" value="Sulfatase_N"/>
</dbReference>
<gene>
    <name evidence="9" type="primary">atsA_33</name>
    <name evidence="9" type="ORF">V7x_10250</name>
</gene>
<feature type="domain" description="Sulfatase N-terminal" evidence="8">
    <location>
        <begin position="68"/>
        <end position="391"/>
    </location>
</feature>
<evidence type="ECO:0000313" key="10">
    <source>
        <dbReference type="Proteomes" id="UP000316476"/>
    </source>
</evidence>
<proteinExistence type="inferred from homology"/>
<keyword evidence="4" id="KW-0732">Signal</keyword>
<dbReference type="EC" id="3.1.6.1" evidence="9"/>
<dbReference type="SUPFAM" id="SSF53649">
    <property type="entry name" value="Alkaline phosphatase-like"/>
    <property type="match status" value="1"/>
</dbReference>
<dbReference type="Gene3D" id="3.40.720.10">
    <property type="entry name" value="Alkaline Phosphatase, subunit A"/>
    <property type="match status" value="1"/>
</dbReference>
<comment type="caution">
    <text evidence="9">The sequence shown here is derived from an EMBL/GenBank/DDBJ whole genome shotgun (WGS) entry which is preliminary data.</text>
</comment>
<dbReference type="InterPro" id="IPR050738">
    <property type="entry name" value="Sulfatase"/>
</dbReference>
<reference evidence="9 10" key="1">
    <citation type="submission" date="2019-02" db="EMBL/GenBank/DDBJ databases">
        <title>Deep-cultivation of Planctomycetes and their phenomic and genomic characterization uncovers novel biology.</title>
        <authorList>
            <person name="Wiegand S."/>
            <person name="Jogler M."/>
            <person name="Boedeker C."/>
            <person name="Pinto D."/>
            <person name="Vollmers J."/>
            <person name="Rivas-Marin E."/>
            <person name="Kohn T."/>
            <person name="Peeters S.H."/>
            <person name="Heuer A."/>
            <person name="Rast P."/>
            <person name="Oberbeckmann S."/>
            <person name="Bunk B."/>
            <person name="Jeske O."/>
            <person name="Meyerdierks A."/>
            <person name="Storesund J.E."/>
            <person name="Kallscheuer N."/>
            <person name="Luecker S."/>
            <person name="Lage O.M."/>
            <person name="Pohl T."/>
            <person name="Merkel B.J."/>
            <person name="Hornburger P."/>
            <person name="Mueller R.-W."/>
            <person name="Bruemmer F."/>
            <person name="Labrenz M."/>
            <person name="Spormann A.M."/>
            <person name="Op Den Camp H."/>
            <person name="Overmann J."/>
            <person name="Amann R."/>
            <person name="Jetten M.S.M."/>
            <person name="Mascher T."/>
            <person name="Medema M.H."/>
            <person name="Devos D.P."/>
            <person name="Kaster A.-K."/>
            <person name="Ovreas L."/>
            <person name="Rohde M."/>
            <person name="Galperin M.Y."/>
            <person name="Jogler C."/>
        </authorList>
    </citation>
    <scope>NUCLEOTIDE SEQUENCE [LARGE SCALE GENOMIC DNA]</scope>
    <source>
        <strain evidence="9 10">V7</strain>
    </source>
</reference>
<keyword evidence="3" id="KW-0479">Metal-binding</keyword>
<dbReference type="GO" id="GO:0004065">
    <property type="term" value="F:arylsulfatase activity"/>
    <property type="evidence" value="ECO:0007669"/>
    <property type="project" value="UniProtKB-EC"/>
</dbReference>
<dbReference type="CDD" id="cd16144">
    <property type="entry name" value="ARS_like"/>
    <property type="match status" value="1"/>
</dbReference>
<evidence type="ECO:0000256" key="5">
    <source>
        <dbReference type="ARBA" id="ARBA00022801"/>
    </source>
</evidence>
<comment type="cofactor">
    <cofactor evidence="1">
        <name>Ca(2+)</name>
        <dbReference type="ChEBI" id="CHEBI:29108"/>
    </cofactor>
</comment>
<evidence type="ECO:0000256" key="3">
    <source>
        <dbReference type="ARBA" id="ARBA00022723"/>
    </source>
</evidence>
<organism evidence="9 10">
    <name type="scientific">Crateriforma conspicua</name>
    <dbReference type="NCBI Taxonomy" id="2527996"/>
    <lineage>
        <taxon>Bacteria</taxon>
        <taxon>Pseudomonadati</taxon>
        <taxon>Planctomycetota</taxon>
        <taxon>Planctomycetia</taxon>
        <taxon>Planctomycetales</taxon>
        <taxon>Planctomycetaceae</taxon>
        <taxon>Crateriforma</taxon>
    </lineage>
</organism>
<dbReference type="GO" id="GO:0046872">
    <property type="term" value="F:metal ion binding"/>
    <property type="evidence" value="ECO:0007669"/>
    <property type="project" value="UniProtKB-KW"/>
</dbReference>
<dbReference type="EMBL" id="SJPZ01000001">
    <property type="protein sequence ID" value="TWU65478.1"/>
    <property type="molecule type" value="Genomic_DNA"/>
</dbReference>
<keyword evidence="7" id="KW-0472">Membrane</keyword>
<evidence type="ECO:0000256" key="2">
    <source>
        <dbReference type="ARBA" id="ARBA00008779"/>
    </source>
</evidence>
<dbReference type="Proteomes" id="UP000316476">
    <property type="component" value="Unassembled WGS sequence"/>
</dbReference>
<keyword evidence="7" id="KW-0812">Transmembrane</keyword>
<dbReference type="AlphaFoldDB" id="A0A5C6FVW7"/>
<evidence type="ECO:0000313" key="9">
    <source>
        <dbReference type="EMBL" id="TWU65478.1"/>
    </source>
</evidence>
<dbReference type="Pfam" id="PF00884">
    <property type="entry name" value="Sulfatase"/>
    <property type="match status" value="1"/>
</dbReference>
<feature type="transmembrane region" description="Helical" evidence="7">
    <location>
        <begin position="44"/>
        <end position="62"/>
    </location>
</feature>
<dbReference type="Gene3D" id="3.30.1120.10">
    <property type="match status" value="1"/>
</dbReference>
<sequence length="527" mass="58741">MRGAGMWNAREKGRCLPMDSDVTQRPKRDSEISILKLRCQRRSCSRLCTIAIMLVCGIGMGATHASDNVLLILADDLGWADLGCYGNPWFETPHLDRLASQGVRFTQAYSAAPICSASRASLLTGKSTARLGFEFVTKDRAGYQPVVAPLRAPPFTLDLPLREITVAECLRDAGYETAFFGKWHLNRHHERYLGWSPTHGPAKQGFQVAEEDFGCHPYSYYSDHAKRGWVEIPDGEFPVDSMTRRAIGFLKKPHAGPFFLMVSHFYVHTPVHTRVKWLYDRCLAKIPEDHPRREALANYGAMVATLDHHVGELLAALDSSGHAGSTLVVFTSDNGGHPEYAGNAPLRGSKWNLYEGGIRVPLLARWPGKTPPGETSAAMVSGTDLFPTFAEVGKASPPGDLDGQSVVPVFVDPETSLQPKPVVWHFPYYHPEKRFAKVPRAIGIDDGYTSQTRPHSVMRSGSWKLMHFYEDGRDELYHLPTDLSEQTERSQSDPAMAKQLRTDLDRVLKLRGARMPVPHPDWQSPSQ</sequence>
<evidence type="ECO:0000256" key="4">
    <source>
        <dbReference type="ARBA" id="ARBA00022729"/>
    </source>
</evidence>
<name>A0A5C6FVW7_9PLAN</name>
<protein>
    <submittedName>
        <fullName evidence="9">Arylsulfatase</fullName>
        <ecNumber evidence="9">3.1.6.1</ecNumber>
    </submittedName>
</protein>
<keyword evidence="6" id="KW-0106">Calcium</keyword>
<keyword evidence="5 9" id="KW-0378">Hydrolase</keyword>
<evidence type="ECO:0000256" key="1">
    <source>
        <dbReference type="ARBA" id="ARBA00001913"/>
    </source>
</evidence>
<dbReference type="PANTHER" id="PTHR42693:SF42">
    <property type="entry name" value="ARYLSULFATASE G"/>
    <property type="match status" value="1"/>
</dbReference>
<comment type="similarity">
    <text evidence="2">Belongs to the sulfatase family.</text>
</comment>